<keyword evidence="2" id="KW-0442">Lipid degradation</keyword>
<keyword evidence="3" id="KW-0443">Lipid metabolism</keyword>
<comment type="caution">
    <text evidence="4">The sequence shown here is derived from an EMBL/GenBank/DDBJ whole genome shotgun (WGS) entry which is preliminary data.</text>
</comment>
<keyword evidence="1 4" id="KW-0378">Hydrolase</keyword>
<name>A0A8E2I8B7_9BACI</name>
<dbReference type="Pfam" id="PF03403">
    <property type="entry name" value="PAF-AH_p_II"/>
    <property type="match status" value="2"/>
</dbReference>
<dbReference type="GO" id="GO:0016042">
    <property type="term" value="P:lipid catabolic process"/>
    <property type="evidence" value="ECO:0007669"/>
    <property type="project" value="UniProtKB-KW"/>
</dbReference>
<dbReference type="GO" id="GO:0003847">
    <property type="term" value="F:1-alkyl-2-acetylglycerophosphocholine esterase activity"/>
    <property type="evidence" value="ECO:0007669"/>
    <property type="project" value="TreeGrafter"/>
</dbReference>
<keyword evidence="5" id="KW-1185">Reference proteome</keyword>
<gene>
    <name evidence="4" type="ORF">BWZ43_22710</name>
</gene>
<dbReference type="RefSeq" id="WP_058005005.1">
    <property type="nucleotide sequence ID" value="NZ_CP065424.1"/>
</dbReference>
<organism evidence="4 5">
    <name type="scientific">Heyndrickxia oleronia</name>
    <dbReference type="NCBI Taxonomy" id="38875"/>
    <lineage>
        <taxon>Bacteria</taxon>
        <taxon>Bacillati</taxon>
        <taxon>Bacillota</taxon>
        <taxon>Bacilli</taxon>
        <taxon>Bacillales</taxon>
        <taxon>Bacillaceae</taxon>
        <taxon>Heyndrickxia</taxon>
    </lineage>
</organism>
<reference evidence="4 5" key="1">
    <citation type="submission" date="2017-01" db="EMBL/GenBank/DDBJ databases">
        <title>Draft genome sequence of Bacillus oleronius.</title>
        <authorList>
            <person name="Allam M."/>
        </authorList>
    </citation>
    <scope>NUCLEOTIDE SEQUENCE [LARGE SCALE GENOMIC DNA]</scope>
    <source>
        <strain evidence="4 5">DSM 9356</strain>
    </source>
</reference>
<accession>A0A8E2I8B7</accession>
<dbReference type="PANTHER" id="PTHR10272">
    <property type="entry name" value="PLATELET-ACTIVATING FACTOR ACETYLHYDROLASE"/>
    <property type="match status" value="1"/>
</dbReference>
<evidence type="ECO:0000313" key="5">
    <source>
        <dbReference type="Proteomes" id="UP000189761"/>
    </source>
</evidence>
<proteinExistence type="predicted"/>
<dbReference type="Gene3D" id="3.40.50.1820">
    <property type="entry name" value="alpha/beta hydrolase"/>
    <property type="match status" value="1"/>
</dbReference>
<sequence length="365" mass="41096">MFTNLKVGRVVKVVEDTSRKEIYTKGRGSRSFPISIFYPALENTITDIETNLISLFSPAIQEAIDIFSNVGIHIEKLKEVIISVKDHATPIPNTSFPVVLFSPGFGIDRDLYLEITTALVQKGYIVVAISVPYDSFLTVFPNGEVITQAERHPNDETQIKTRMQDVQLVVDSLEKWNQEKFFNGLFDTDKIAVLGHSLGGATVFNIAAIEERIRCAILYDASLHLIDHKMPNIPILNIRQEATSYEEYLDAILDEDDEEQSKNIAKRYIKKQMEMYEHLPKSSSFIKVIGAKHLSFSTISRLISDESPDVMKSIQELTIAFLQEFLSGNSGVYEDRINDQNRPTNCIKFDGSGLPIGNGESNVIR</sequence>
<dbReference type="Proteomes" id="UP000189761">
    <property type="component" value="Unassembled WGS sequence"/>
</dbReference>
<dbReference type="AlphaFoldDB" id="A0A8E2I8B7"/>
<dbReference type="SUPFAM" id="SSF53474">
    <property type="entry name" value="alpha/beta-Hydrolases"/>
    <property type="match status" value="1"/>
</dbReference>
<dbReference type="PANTHER" id="PTHR10272:SF0">
    <property type="entry name" value="PLATELET-ACTIVATING FACTOR ACETYLHYDROLASE"/>
    <property type="match status" value="1"/>
</dbReference>
<evidence type="ECO:0000256" key="1">
    <source>
        <dbReference type="ARBA" id="ARBA00022801"/>
    </source>
</evidence>
<protein>
    <submittedName>
        <fullName evidence="4">Alpha/beta hydrolase</fullName>
    </submittedName>
</protein>
<evidence type="ECO:0000256" key="3">
    <source>
        <dbReference type="ARBA" id="ARBA00023098"/>
    </source>
</evidence>
<dbReference type="EMBL" id="MTLA01000371">
    <property type="protein sequence ID" value="OOP66110.1"/>
    <property type="molecule type" value="Genomic_DNA"/>
</dbReference>
<evidence type="ECO:0000313" key="4">
    <source>
        <dbReference type="EMBL" id="OOP66110.1"/>
    </source>
</evidence>
<evidence type="ECO:0000256" key="2">
    <source>
        <dbReference type="ARBA" id="ARBA00022963"/>
    </source>
</evidence>
<dbReference type="InterPro" id="IPR029058">
    <property type="entry name" value="AB_hydrolase_fold"/>
</dbReference>